<comment type="caution">
    <text evidence="1">The sequence shown here is derived from an EMBL/GenBank/DDBJ whole genome shotgun (WGS) entry which is preliminary data.</text>
</comment>
<gene>
    <name evidence="1" type="ORF">Fcan01_16964</name>
</gene>
<organism evidence="1 2">
    <name type="scientific">Folsomia candida</name>
    <name type="common">Springtail</name>
    <dbReference type="NCBI Taxonomy" id="158441"/>
    <lineage>
        <taxon>Eukaryota</taxon>
        <taxon>Metazoa</taxon>
        <taxon>Ecdysozoa</taxon>
        <taxon>Arthropoda</taxon>
        <taxon>Hexapoda</taxon>
        <taxon>Collembola</taxon>
        <taxon>Entomobryomorpha</taxon>
        <taxon>Isotomoidea</taxon>
        <taxon>Isotomidae</taxon>
        <taxon>Proisotominae</taxon>
        <taxon>Folsomia</taxon>
    </lineage>
</organism>
<dbReference type="Gene3D" id="3.80.10.10">
    <property type="entry name" value="Ribonuclease Inhibitor"/>
    <property type="match status" value="1"/>
</dbReference>
<dbReference type="EMBL" id="LNIX01000012">
    <property type="protein sequence ID" value="OXA47784.1"/>
    <property type="molecule type" value="Genomic_DNA"/>
</dbReference>
<protein>
    <submittedName>
        <fullName evidence="1">Uncharacterized protein</fullName>
    </submittedName>
</protein>
<sequence length="598" mass="67510">MMSTSQEDHFASDFLSPISQGLLNCAPNLEKFELKGNFYPDLTPCRKLEEFKFAYQGAEYSNQVLDIHELTRMLENCRDSLKKLTFGDHGRLRDGPFKLDFHFPNLTHLKLEASMAYEIEDSLNITNLPKLTHLWISASNNISVMIENYHSRHAGITSLHVGCAFYPENENNDGQASVKLVNLFPAVNKFKLNVAIEFILHEDPFNPYSRLQFDVQAQDLLSLKETLQSLAGWGLTCGGHVEIKLNWLRGYCPPEDLDLVGTSVLQGVSEWRGLENTDVKFVNNWVGGQFALLDGMRDALLSCRTIRSVTCDEFEMSENDAAEFYAFIGENNLPMNVPDPEPQHGADFLYFCSHCSAMKLDLDFPNLTHLEIDDSMAYKIEDSLNIKNLPKLTHFSIASSTSIFQMMESYHLHHVGITSLHMGYTFYPETDDYDGHAAVKLVNLFPAVNEFKLDVAIEFEDHEDYSPYENYEYVVQDQDCLPLQETLQSLGCWVKELDFVGTSVLQGVAEWQGLANTGVKFVNTLVPGSFKLLDGMQNALLSCRAIRSMSEENSSEFYAFIGENNLPMSVPDPGSEDCEIMGEGAGEWEWRAALRGRG</sequence>
<evidence type="ECO:0000313" key="2">
    <source>
        <dbReference type="Proteomes" id="UP000198287"/>
    </source>
</evidence>
<evidence type="ECO:0000313" key="1">
    <source>
        <dbReference type="EMBL" id="OXA47784.1"/>
    </source>
</evidence>
<reference evidence="1 2" key="1">
    <citation type="submission" date="2015-12" db="EMBL/GenBank/DDBJ databases">
        <title>The genome of Folsomia candida.</title>
        <authorList>
            <person name="Faddeeva A."/>
            <person name="Derks M.F."/>
            <person name="Anvar Y."/>
            <person name="Smit S."/>
            <person name="Van Straalen N."/>
            <person name="Roelofs D."/>
        </authorList>
    </citation>
    <scope>NUCLEOTIDE SEQUENCE [LARGE SCALE GENOMIC DNA]</scope>
    <source>
        <strain evidence="1 2">VU population</strain>
        <tissue evidence="1">Whole body</tissue>
    </source>
</reference>
<dbReference type="InterPro" id="IPR032675">
    <property type="entry name" value="LRR_dom_sf"/>
</dbReference>
<name>A0A226DSH7_FOLCA</name>
<dbReference type="SUPFAM" id="SSF52047">
    <property type="entry name" value="RNI-like"/>
    <property type="match status" value="1"/>
</dbReference>
<dbReference type="AlphaFoldDB" id="A0A226DSH7"/>
<dbReference type="Proteomes" id="UP000198287">
    <property type="component" value="Unassembled WGS sequence"/>
</dbReference>
<accession>A0A226DSH7</accession>
<proteinExistence type="predicted"/>
<keyword evidence="2" id="KW-1185">Reference proteome</keyword>